<keyword evidence="2" id="KW-1185">Reference proteome</keyword>
<organism evidence="2 3">
    <name type="scientific">Callorhinus ursinus</name>
    <name type="common">Northern fur seal</name>
    <dbReference type="NCBI Taxonomy" id="34884"/>
    <lineage>
        <taxon>Eukaryota</taxon>
        <taxon>Metazoa</taxon>
        <taxon>Chordata</taxon>
        <taxon>Craniata</taxon>
        <taxon>Vertebrata</taxon>
        <taxon>Euteleostomi</taxon>
        <taxon>Mammalia</taxon>
        <taxon>Eutheria</taxon>
        <taxon>Laurasiatheria</taxon>
        <taxon>Carnivora</taxon>
        <taxon>Caniformia</taxon>
        <taxon>Pinnipedia</taxon>
        <taxon>Otariidae</taxon>
        <taxon>Callorhinus</taxon>
    </lineage>
</organism>
<reference evidence="3" key="2">
    <citation type="submission" date="2025-08" db="UniProtKB">
        <authorList>
            <consortium name="RefSeq"/>
        </authorList>
    </citation>
    <scope>IDENTIFICATION</scope>
    <source>
        <tissue evidence="3">Blood</tissue>
    </source>
</reference>
<feature type="compositionally biased region" description="Low complexity" evidence="1">
    <location>
        <begin position="351"/>
        <end position="367"/>
    </location>
</feature>
<sequence>MQKLVVIAARERSRAPPPPPEPLEGSSRATARRRELKISPPPSKVPTSPVSKKNPFVSRNRYKAGCPGLAALRASSQAGLGSFRLAHYLSRRIVYLQFGTVKGRKPKKTARAQIGPLLPLPPSLPAAPQPSPYLLFPYIAILRKAAAAKSERSRSASKEGAPWLAELEGVGGDVLAEAGKGRRGLRAVFFFFLTRCSEAGLGGPRVKWQAAESRSVSLSPRRSPPPPAPREQLQEPSARAARLQARRSGSNCCNRCCKFGNVASLCIFPRPAAPAPARAPPAPPPPPPPSSLPRARWLARGWRRWPLGRASCPSSRGAAAETTAPERRRRRVRRPGGGRTREPGSCGRPGPGALEPAPLPGLLLLPGSEEEEEEAAAAAAAARASSRLARSLRGAYTCVTDRAKSQLLPGSAADVSDPQPLGGRIVQAE</sequence>
<dbReference type="PANTHER" id="PTHR23330">
    <property type="entry name" value="P300 TRANSCRIPTIONAL COFACTOR JMY-RELATED"/>
    <property type="match status" value="1"/>
</dbReference>
<feature type="region of interest" description="Disordered" evidence="1">
    <location>
        <begin position="211"/>
        <end position="237"/>
    </location>
</feature>
<feature type="compositionally biased region" description="Basic residues" evidence="1">
    <location>
        <begin position="327"/>
        <end position="336"/>
    </location>
</feature>
<feature type="region of interest" description="Disordered" evidence="1">
    <location>
        <begin position="274"/>
        <end position="294"/>
    </location>
</feature>
<dbReference type="PANTHER" id="PTHR23330:SF9">
    <property type="entry name" value="PROLINE-RICH PROTEIN 11"/>
    <property type="match status" value="1"/>
</dbReference>
<protein>
    <submittedName>
        <fullName evidence="3">Uncharacterized protein LOC112824280</fullName>
    </submittedName>
</protein>
<dbReference type="AlphaFoldDB" id="A0A3Q7P2M8"/>
<dbReference type="RefSeq" id="XP_025727853.1">
    <property type="nucleotide sequence ID" value="XM_025872068.1"/>
</dbReference>
<evidence type="ECO:0000256" key="1">
    <source>
        <dbReference type="SAM" id="MobiDB-lite"/>
    </source>
</evidence>
<feature type="region of interest" description="Disordered" evidence="1">
    <location>
        <begin position="308"/>
        <end position="378"/>
    </location>
</feature>
<evidence type="ECO:0000313" key="3">
    <source>
        <dbReference type="RefSeq" id="XP_025727853.1"/>
    </source>
</evidence>
<proteinExistence type="predicted"/>
<evidence type="ECO:0000313" key="2">
    <source>
        <dbReference type="Proteomes" id="UP000286641"/>
    </source>
</evidence>
<name>A0A3Q7P2M8_CALUR</name>
<gene>
    <name evidence="3" type="primary">LOC112824280</name>
</gene>
<feature type="region of interest" description="Disordered" evidence="1">
    <location>
        <begin position="1"/>
        <end position="56"/>
    </location>
</feature>
<accession>A0A3Q7P2M8</accession>
<feature type="compositionally biased region" description="Low complexity" evidence="1">
    <location>
        <begin position="308"/>
        <end position="323"/>
    </location>
</feature>
<feature type="compositionally biased region" description="Pro residues" evidence="1">
    <location>
        <begin position="274"/>
        <end position="291"/>
    </location>
</feature>
<reference key="1">
    <citation type="submission" date="2019-01" db="UniProtKB">
        <authorList>
            <consortium name="RefSeq"/>
        </authorList>
    </citation>
    <scope>IDENTIFICATION</scope>
</reference>
<feature type="region of interest" description="Disordered" evidence="1">
    <location>
        <begin position="403"/>
        <end position="429"/>
    </location>
</feature>
<dbReference type="Proteomes" id="UP000286641">
    <property type="component" value="Unplaced"/>
</dbReference>
<feature type="compositionally biased region" description="Low complexity" evidence="1">
    <location>
        <begin position="45"/>
        <end position="55"/>
    </location>
</feature>
<dbReference type="InParanoid" id="A0A3Q7P2M8"/>